<feature type="region of interest" description="Disordered" evidence="1">
    <location>
        <begin position="175"/>
        <end position="197"/>
    </location>
</feature>
<reference evidence="3 4" key="1">
    <citation type="submission" date="2021-08" db="EMBL/GenBank/DDBJ databases">
        <title>WGS of actinomycetes from Thailand.</title>
        <authorList>
            <person name="Thawai C."/>
        </authorList>
    </citation>
    <scope>NUCLEOTIDE SEQUENCE [LARGE SCALE GENOMIC DNA]</scope>
    <source>
        <strain evidence="3 4">PLK6-54</strain>
    </source>
</reference>
<keyword evidence="2" id="KW-0472">Membrane</keyword>
<evidence type="ECO:0000256" key="1">
    <source>
        <dbReference type="SAM" id="MobiDB-lite"/>
    </source>
</evidence>
<organism evidence="3 4">
    <name type="scientific">Actinacidiphila acidipaludis</name>
    <dbReference type="NCBI Taxonomy" id="2873382"/>
    <lineage>
        <taxon>Bacteria</taxon>
        <taxon>Bacillati</taxon>
        <taxon>Actinomycetota</taxon>
        <taxon>Actinomycetes</taxon>
        <taxon>Kitasatosporales</taxon>
        <taxon>Streptomycetaceae</taxon>
        <taxon>Actinacidiphila</taxon>
    </lineage>
</organism>
<name>A0ABS7Q1S3_9ACTN</name>
<evidence type="ECO:0000313" key="3">
    <source>
        <dbReference type="EMBL" id="MBY8876679.1"/>
    </source>
</evidence>
<gene>
    <name evidence="3" type="ORF">K7862_03360</name>
</gene>
<evidence type="ECO:0000313" key="4">
    <source>
        <dbReference type="Proteomes" id="UP000778578"/>
    </source>
</evidence>
<keyword evidence="2" id="KW-1133">Transmembrane helix</keyword>
<keyword evidence="2" id="KW-0812">Transmembrane</keyword>
<evidence type="ECO:0008006" key="5">
    <source>
        <dbReference type="Google" id="ProtNLM"/>
    </source>
</evidence>
<dbReference type="EMBL" id="JAINZZ010000003">
    <property type="protein sequence ID" value="MBY8876679.1"/>
    <property type="molecule type" value="Genomic_DNA"/>
</dbReference>
<comment type="caution">
    <text evidence="3">The sequence shown here is derived from an EMBL/GenBank/DDBJ whole genome shotgun (WGS) entry which is preliminary data.</text>
</comment>
<dbReference type="Proteomes" id="UP000778578">
    <property type="component" value="Unassembled WGS sequence"/>
</dbReference>
<accession>A0ABS7Q1S3</accession>
<feature type="compositionally biased region" description="Low complexity" evidence="1">
    <location>
        <begin position="15"/>
        <end position="25"/>
    </location>
</feature>
<protein>
    <recommendedName>
        <fullName evidence="5">SAF domain-containing protein</fullName>
    </recommendedName>
</protein>
<feature type="region of interest" description="Disordered" evidence="1">
    <location>
        <begin position="1"/>
        <end position="25"/>
    </location>
</feature>
<keyword evidence="4" id="KW-1185">Reference proteome</keyword>
<proteinExistence type="predicted"/>
<feature type="transmembrane region" description="Helical" evidence="2">
    <location>
        <begin position="42"/>
        <end position="63"/>
    </location>
</feature>
<evidence type="ECO:0000256" key="2">
    <source>
        <dbReference type="SAM" id="Phobius"/>
    </source>
</evidence>
<sequence>MKTRERSAAGGGGSRRAVPAPAMGAPVGGERLPMAPRERKPALAALAVLLILVGALGATVMVMRAGNKIEVVEIKANVAAGQPIPASAIEDVEISDVSGIQFIRWGQRGDLAQHYTAATNLVPGTLLTLPMITKGTGGLAPGKSIVGLSLKDGQFPHGLKAGDTVAAYRVGNDVSKSSSGSGSGSGSSGSGDSLGTDTTRISENVIVQEVVGSSGDFSSGDTSVKVLVDSTVAGPLTIAAAAGDVALVLVSGKN</sequence>